<dbReference type="Proteomes" id="UP000067626">
    <property type="component" value="Chromosome"/>
</dbReference>
<dbReference type="PROSITE" id="PS51257">
    <property type="entry name" value="PROKAR_LIPOPROTEIN"/>
    <property type="match status" value="1"/>
</dbReference>
<accession>A0A0K1EJR5</accession>
<dbReference type="EMBL" id="CP012159">
    <property type="protein sequence ID" value="AKT41089.1"/>
    <property type="molecule type" value="Genomic_DNA"/>
</dbReference>
<feature type="signal peptide" evidence="4">
    <location>
        <begin position="1"/>
        <end position="28"/>
    </location>
</feature>
<feature type="domain" description="Carbohydrate-binding module family 96" evidence="5">
    <location>
        <begin position="67"/>
        <end position="220"/>
    </location>
</feature>
<keyword evidence="3 4" id="KW-0732">Signal</keyword>
<evidence type="ECO:0000256" key="1">
    <source>
        <dbReference type="ARBA" id="ARBA00004613"/>
    </source>
</evidence>
<evidence type="ECO:0000313" key="6">
    <source>
        <dbReference type="EMBL" id="AKT41089.1"/>
    </source>
</evidence>
<dbReference type="OrthoDB" id="5488219at2"/>
<dbReference type="NCBIfam" id="NF033679">
    <property type="entry name" value="DNRLRE_dom"/>
    <property type="match status" value="1"/>
</dbReference>
<keyword evidence="2" id="KW-0964">Secreted</keyword>
<dbReference type="AlphaFoldDB" id="A0A0K1EJR5"/>
<dbReference type="GO" id="GO:0005576">
    <property type="term" value="C:extracellular region"/>
    <property type="evidence" value="ECO:0007669"/>
    <property type="project" value="UniProtKB-SubCell"/>
</dbReference>
<dbReference type="STRING" id="52.CMC5_052480"/>
<comment type="subcellular location">
    <subcellularLocation>
        <location evidence="1">Secreted</location>
    </subcellularLocation>
</comment>
<dbReference type="InterPro" id="IPR015943">
    <property type="entry name" value="WD40/YVTN_repeat-like_dom_sf"/>
</dbReference>
<sequence>MHRRSPPISLLQGALGALLALTACSAPAPEPAPLATEAAPTATDPTATASAALSQCVTVQRGAYGVVTDTYLNSAYPGDHSSGAYPAVYTGSNGSGEKQALVRFELEFLPPHALIETATFTVNQTYRATASDVRVHRATAAWSEAATSWNSFAAAFDPAVVGVLHTTSGFGPRSLDVTALVQQWTDGTVDNHGLLLEEDLTSTTQWRSSEANYVTERPALTVCWTDPTCSPACAGPGEVCELGQCVVNCTAPEAVPCDEGTVCNVGEGAFGACVPPSDPCVVSGTLAACGDQSCGPGAACDTAVHQCVPALPCTDVACDDGVCHGTGCGCDRPPPTCAPAPLANLNTSAFRNALADLKFDATCNAWGVTMLSGTDYLRRMTPAGIVTSFAGSANLNMGEVAIAQGDTATFGPDGIEVALTYICCASCGCAANPPQGVGRWNPPTNNLPNVAPATSTTGTGPFGSVHFDTGPAGLAWGLDDQLYIGNLSGNGTLSRLDPQTYTRTNFASMGSRVYGTAPIDGSRLLVALANRQIRLFDMNTGTSILFATTAQDVTGMVRDPWNGRVYVALRGGAIREFSGAGDDLGLFAQGQGSGRITIAGDDHLYFVSLTTGAAIQRWTLPATF</sequence>
<dbReference type="SUPFAM" id="SSF63829">
    <property type="entry name" value="Calcium-dependent phosphotriesterase"/>
    <property type="match status" value="1"/>
</dbReference>
<evidence type="ECO:0000256" key="3">
    <source>
        <dbReference type="ARBA" id="ARBA00022729"/>
    </source>
</evidence>
<dbReference type="Pfam" id="PF24517">
    <property type="entry name" value="CBM96"/>
    <property type="match status" value="1"/>
</dbReference>
<dbReference type="Gene3D" id="2.130.10.10">
    <property type="entry name" value="YVTN repeat-like/Quinoprotein amine dehydrogenase"/>
    <property type="match status" value="1"/>
</dbReference>
<dbReference type="KEGG" id="ccro:CMC5_052480"/>
<evidence type="ECO:0000259" key="5">
    <source>
        <dbReference type="Pfam" id="PF24517"/>
    </source>
</evidence>
<organism evidence="6 7">
    <name type="scientific">Chondromyces crocatus</name>
    <dbReference type="NCBI Taxonomy" id="52"/>
    <lineage>
        <taxon>Bacteria</taxon>
        <taxon>Pseudomonadati</taxon>
        <taxon>Myxococcota</taxon>
        <taxon>Polyangia</taxon>
        <taxon>Polyangiales</taxon>
        <taxon>Polyangiaceae</taxon>
        <taxon>Chondromyces</taxon>
    </lineage>
</organism>
<keyword evidence="7" id="KW-1185">Reference proteome</keyword>
<protein>
    <recommendedName>
        <fullName evidence="5">Carbohydrate-binding module family 96 domain-containing protein</fullName>
    </recommendedName>
</protein>
<dbReference type="InterPro" id="IPR055372">
    <property type="entry name" value="CBM96"/>
</dbReference>
<evidence type="ECO:0000256" key="2">
    <source>
        <dbReference type="ARBA" id="ARBA00022525"/>
    </source>
</evidence>
<name>A0A0K1EJR5_CHOCO</name>
<evidence type="ECO:0000313" key="7">
    <source>
        <dbReference type="Proteomes" id="UP000067626"/>
    </source>
</evidence>
<gene>
    <name evidence="6" type="ORF">CMC5_052480</name>
</gene>
<evidence type="ECO:0000256" key="4">
    <source>
        <dbReference type="SAM" id="SignalP"/>
    </source>
</evidence>
<dbReference type="RefSeq" id="WP_050432916.1">
    <property type="nucleotide sequence ID" value="NZ_CP012159.1"/>
</dbReference>
<reference evidence="6 7" key="1">
    <citation type="submission" date="2015-07" db="EMBL/GenBank/DDBJ databases">
        <title>Genome analysis of myxobacterium Chondromyces crocatus Cm c5 reveals a high potential for natural compound synthesis and the genetic basis for the loss of fruiting body formation.</title>
        <authorList>
            <person name="Zaburannyi N."/>
            <person name="Bunk B."/>
            <person name="Maier J."/>
            <person name="Overmann J."/>
            <person name="Mueller R."/>
        </authorList>
    </citation>
    <scope>NUCLEOTIDE SEQUENCE [LARGE SCALE GENOMIC DNA]</scope>
    <source>
        <strain evidence="6 7">Cm c5</strain>
    </source>
</reference>
<proteinExistence type="predicted"/>
<feature type="chain" id="PRO_5005459569" description="Carbohydrate-binding module family 96 domain-containing protein" evidence="4">
    <location>
        <begin position="29"/>
        <end position="624"/>
    </location>
</feature>